<accession>A0A644YJ52</accession>
<name>A0A644YJ52_9ZZZZ</name>
<reference evidence="1" key="1">
    <citation type="submission" date="2019-08" db="EMBL/GenBank/DDBJ databases">
        <authorList>
            <person name="Kucharzyk K."/>
            <person name="Murdoch R.W."/>
            <person name="Higgins S."/>
            <person name="Loffler F."/>
        </authorList>
    </citation>
    <scope>NUCLEOTIDE SEQUENCE</scope>
</reference>
<dbReference type="AlphaFoldDB" id="A0A644YJ52"/>
<comment type="caution">
    <text evidence="1">The sequence shown here is derived from an EMBL/GenBank/DDBJ whole genome shotgun (WGS) entry which is preliminary data.</text>
</comment>
<protein>
    <submittedName>
        <fullName evidence="1">Uncharacterized protein</fullName>
    </submittedName>
</protein>
<evidence type="ECO:0000313" key="1">
    <source>
        <dbReference type="EMBL" id="MPM28369.1"/>
    </source>
</evidence>
<sequence>MFGHAVEGDIAVPLPVPRMQGNEGQHVDGCFEYKKGVALSDPMKAAARIAALHVTLVRLALGIGAALVRMPGNAVFIKADEHSVVIFLILVDQPLMGEERQRVPAYEPLLDQIGKYAAHVVVGVRQSEFLSGRRRALGGLVPFHAGFIPQQERHRFGEAQSVEFLHEVDGEAAFLTGVPVPLISPDRHAVVPLPAPFGSGADELLTLPLEEIHQVDGVGAALLFIGKWDICHGETSFVSVYVFRICGKKPPAVERMAWSVSVWNVWGAFLFSA</sequence>
<dbReference type="EMBL" id="VSSQ01005235">
    <property type="protein sequence ID" value="MPM28369.1"/>
    <property type="molecule type" value="Genomic_DNA"/>
</dbReference>
<organism evidence="1">
    <name type="scientific">bioreactor metagenome</name>
    <dbReference type="NCBI Taxonomy" id="1076179"/>
    <lineage>
        <taxon>unclassified sequences</taxon>
        <taxon>metagenomes</taxon>
        <taxon>ecological metagenomes</taxon>
    </lineage>
</organism>
<proteinExistence type="predicted"/>
<gene>
    <name evidence="1" type="ORF">SDC9_74891</name>
</gene>